<comment type="similarity">
    <text evidence="1">Belongs to the UreD family.</text>
</comment>
<protein>
    <submittedName>
        <fullName evidence="3">Urease accessory protein UreD</fullName>
    </submittedName>
</protein>
<dbReference type="PANTHER" id="PTHR33643:SF1">
    <property type="entry name" value="UREASE ACCESSORY PROTEIN D"/>
    <property type="match status" value="1"/>
</dbReference>
<dbReference type="InterPro" id="IPR002669">
    <property type="entry name" value="UreD"/>
</dbReference>
<dbReference type="Proteomes" id="UP000007881">
    <property type="component" value="Chromosome"/>
</dbReference>
<dbReference type="STRING" id="1142394.PSMK_12260"/>
<name>I0IDP7_PHYMF</name>
<dbReference type="KEGG" id="phm:PSMK_12260"/>
<evidence type="ECO:0000256" key="1">
    <source>
        <dbReference type="ARBA" id="ARBA00007177"/>
    </source>
</evidence>
<dbReference type="eggNOG" id="COG0829">
    <property type="taxonomic scope" value="Bacteria"/>
</dbReference>
<dbReference type="RefSeq" id="WP_014436604.1">
    <property type="nucleotide sequence ID" value="NC_017080.1"/>
</dbReference>
<evidence type="ECO:0000313" key="4">
    <source>
        <dbReference type="Proteomes" id="UP000007881"/>
    </source>
</evidence>
<evidence type="ECO:0000313" key="3">
    <source>
        <dbReference type="EMBL" id="BAM03385.1"/>
    </source>
</evidence>
<proteinExistence type="inferred from homology"/>
<sequence length="282" mass="29427">MHATPRIPSTAGTGRARVERVAGRSVVTSSYATSPMKLLTPRTAGGGAASVVVSGFGGGILSGDTLSLDLDVGPAAVATLGTQASTKIFHADAEGRPATQRLGARVAAEGFLAVLPDPVVCFADAAYEQRQRFDLEDGAGLVLLDAFTAGRVARSERWRFRRFASRNEVFLRGRLLLHEALELRGEDAADELVTGGFDAFATLAFAGSAAADPEVAGWLGAVSGRRPRRGDAVRVSAGRVGDRPLVTARFAGPSAEHVHAELRAALGCVATRTGTAFGDRRF</sequence>
<dbReference type="OrthoDB" id="5328682at2"/>
<accession>I0IDP7</accession>
<reference evidence="3 4" key="1">
    <citation type="submission" date="2012-02" db="EMBL/GenBank/DDBJ databases">
        <title>Complete genome sequence of Phycisphaera mikurensis NBRC 102666.</title>
        <authorList>
            <person name="Ankai A."/>
            <person name="Hosoyama A."/>
            <person name="Terui Y."/>
            <person name="Sekine M."/>
            <person name="Fukai R."/>
            <person name="Kato Y."/>
            <person name="Nakamura S."/>
            <person name="Yamada-Narita S."/>
            <person name="Kawakoshi A."/>
            <person name="Fukunaga Y."/>
            <person name="Yamazaki S."/>
            <person name="Fujita N."/>
        </authorList>
    </citation>
    <scope>NUCLEOTIDE SEQUENCE [LARGE SCALE GENOMIC DNA]</scope>
    <source>
        <strain evidence="4">NBRC 102666 / KCTC 22515 / FYK2301M01</strain>
    </source>
</reference>
<dbReference type="PANTHER" id="PTHR33643">
    <property type="entry name" value="UREASE ACCESSORY PROTEIN D"/>
    <property type="match status" value="1"/>
</dbReference>
<dbReference type="HOGENOM" id="CLU_021703_1_1_0"/>
<evidence type="ECO:0000256" key="2">
    <source>
        <dbReference type="ARBA" id="ARBA00023186"/>
    </source>
</evidence>
<dbReference type="HAMAP" id="MF_01384">
    <property type="entry name" value="UreD"/>
    <property type="match status" value="1"/>
</dbReference>
<dbReference type="AlphaFoldDB" id="I0IDP7"/>
<organism evidence="3 4">
    <name type="scientific">Phycisphaera mikurensis (strain NBRC 102666 / KCTC 22515 / FYK2301M01)</name>
    <dbReference type="NCBI Taxonomy" id="1142394"/>
    <lineage>
        <taxon>Bacteria</taxon>
        <taxon>Pseudomonadati</taxon>
        <taxon>Planctomycetota</taxon>
        <taxon>Phycisphaerae</taxon>
        <taxon>Phycisphaerales</taxon>
        <taxon>Phycisphaeraceae</taxon>
        <taxon>Phycisphaera</taxon>
    </lineage>
</organism>
<dbReference type="EMBL" id="AP012338">
    <property type="protein sequence ID" value="BAM03385.1"/>
    <property type="molecule type" value="Genomic_DNA"/>
</dbReference>
<dbReference type="Pfam" id="PF01774">
    <property type="entry name" value="UreD"/>
    <property type="match status" value="1"/>
</dbReference>
<dbReference type="GO" id="GO:0016151">
    <property type="term" value="F:nickel cation binding"/>
    <property type="evidence" value="ECO:0007669"/>
    <property type="project" value="InterPro"/>
</dbReference>
<keyword evidence="4" id="KW-1185">Reference proteome</keyword>
<keyword evidence="2" id="KW-0143">Chaperone</keyword>
<gene>
    <name evidence="3" type="primary">ureD</name>
    <name evidence="3" type="ordered locus">PSMK_12260</name>
</gene>